<keyword evidence="3" id="KW-0238">DNA-binding</keyword>
<dbReference type="PROSITE" id="PS50863">
    <property type="entry name" value="B3"/>
    <property type="match status" value="3"/>
</dbReference>
<evidence type="ECO:0000256" key="2">
    <source>
        <dbReference type="ARBA" id="ARBA00023015"/>
    </source>
</evidence>
<keyword evidence="2" id="KW-0805">Transcription regulation</keyword>
<evidence type="ECO:0000256" key="1">
    <source>
        <dbReference type="ARBA" id="ARBA00004123"/>
    </source>
</evidence>
<evidence type="ECO:0000256" key="4">
    <source>
        <dbReference type="ARBA" id="ARBA00023163"/>
    </source>
</evidence>
<dbReference type="PANTHER" id="PTHR31920:SF108">
    <property type="entry name" value="B3 DOMAIN-CONTAINING TRANSCRIPTION FACTOR VRN1-LIKE"/>
    <property type="match status" value="1"/>
</dbReference>
<keyword evidence="4" id="KW-0804">Transcription</keyword>
<feature type="domain" description="TF-B3" evidence="7">
    <location>
        <begin position="379"/>
        <end position="474"/>
    </location>
</feature>
<proteinExistence type="predicted"/>
<feature type="region of interest" description="Disordered" evidence="6">
    <location>
        <begin position="146"/>
        <end position="175"/>
    </location>
</feature>
<sequence length="475" mass="54216">MTSMCNLRNKKNVPNAILFFKIILSKTLQDGNLKLPKNFTKKYGGGVPNPVYLKPSDGTEWEVHWTKHDGNILFDKGWKEFAANYSLDQGHLLMFEYNESSHIGVQICDMSGLEIELPFHGTQDEKDKNVDISDDAVKVFDDMPQSHNRLKSPMSSPQPCKRLRTSGTTGEMQNLPTKSQDVSAFAPVKKELDEDIGGLIQCPEVGKSSKETKALNKATTSESRKNPSFKVIMKQHYVNSYSMHVPLWFQEKCFKKRQVAAMILQILDGRTWPVSYNGGKFSSGWKKFALDNNLKVGDVCVFELTNHGILSFKVSISRAAQEPSLALSKDKVEDAEYKANIPRKDRKATQRTSMVISRQRGTNGRAWEEAMKFTSENPFFMLRIRPRFQRSGRPAVPTPFVRNYLKEKDIVQFQVGNKLFDIKLLKYKRKNPSQFSSGWIYFAEENKLEAEDVCICELINIEDAVFDVHIFRGHC</sequence>
<feature type="domain" description="TF-B3" evidence="7">
    <location>
        <begin position="228"/>
        <end position="320"/>
    </location>
</feature>
<evidence type="ECO:0000256" key="5">
    <source>
        <dbReference type="ARBA" id="ARBA00023242"/>
    </source>
</evidence>
<name>A0ABU6RGE2_9FABA</name>
<dbReference type="EMBL" id="JASCZI010030494">
    <property type="protein sequence ID" value="MED6123103.1"/>
    <property type="molecule type" value="Genomic_DNA"/>
</dbReference>
<gene>
    <name evidence="8" type="ORF">PIB30_046137</name>
</gene>
<keyword evidence="9" id="KW-1185">Reference proteome</keyword>
<evidence type="ECO:0000259" key="7">
    <source>
        <dbReference type="PROSITE" id="PS50863"/>
    </source>
</evidence>
<evidence type="ECO:0000313" key="9">
    <source>
        <dbReference type="Proteomes" id="UP001341840"/>
    </source>
</evidence>
<dbReference type="Proteomes" id="UP001341840">
    <property type="component" value="Unassembled WGS sequence"/>
</dbReference>
<evidence type="ECO:0000256" key="3">
    <source>
        <dbReference type="ARBA" id="ARBA00023125"/>
    </source>
</evidence>
<keyword evidence="5" id="KW-0539">Nucleus</keyword>
<dbReference type="CDD" id="cd10017">
    <property type="entry name" value="B3_DNA"/>
    <property type="match status" value="3"/>
</dbReference>
<feature type="domain" description="TF-B3" evidence="7">
    <location>
        <begin position="18"/>
        <end position="111"/>
    </location>
</feature>
<accession>A0ABU6RGE2</accession>
<dbReference type="Gene3D" id="2.40.330.10">
    <property type="entry name" value="DNA-binding pseudobarrel domain"/>
    <property type="match status" value="3"/>
</dbReference>
<evidence type="ECO:0000313" key="8">
    <source>
        <dbReference type="EMBL" id="MED6123103.1"/>
    </source>
</evidence>
<comment type="subcellular location">
    <subcellularLocation>
        <location evidence="1">Nucleus</location>
    </subcellularLocation>
</comment>
<dbReference type="InterPro" id="IPR003340">
    <property type="entry name" value="B3_DNA-bd"/>
</dbReference>
<dbReference type="InterPro" id="IPR050655">
    <property type="entry name" value="Plant_B3_domain"/>
</dbReference>
<dbReference type="Pfam" id="PF02362">
    <property type="entry name" value="B3"/>
    <property type="match status" value="3"/>
</dbReference>
<dbReference type="PANTHER" id="PTHR31920">
    <property type="entry name" value="B3 DOMAIN-CONTAINING"/>
    <property type="match status" value="1"/>
</dbReference>
<organism evidence="8 9">
    <name type="scientific">Stylosanthes scabra</name>
    <dbReference type="NCBI Taxonomy" id="79078"/>
    <lineage>
        <taxon>Eukaryota</taxon>
        <taxon>Viridiplantae</taxon>
        <taxon>Streptophyta</taxon>
        <taxon>Embryophyta</taxon>
        <taxon>Tracheophyta</taxon>
        <taxon>Spermatophyta</taxon>
        <taxon>Magnoliopsida</taxon>
        <taxon>eudicotyledons</taxon>
        <taxon>Gunneridae</taxon>
        <taxon>Pentapetalae</taxon>
        <taxon>rosids</taxon>
        <taxon>fabids</taxon>
        <taxon>Fabales</taxon>
        <taxon>Fabaceae</taxon>
        <taxon>Papilionoideae</taxon>
        <taxon>50 kb inversion clade</taxon>
        <taxon>dalbergioids sensu lato</taxon>
        <taxon>Dalbergieae</taxon>
        <taxon>Pterocarpus clade</taxon>
        <taxon>Stylosanthes</taxon>
    </lineage>
</organism>
<dbReference type="SUPFAM" id="SSF101936">
    <property type="entry name" value="DNA-binding pseudobarrel domain"/>
    <property type="match status" value="3"/>
</dbReference>
<comment type="caution">
    <text evidence="8">The sequence shown here is derived from an EMBL/GenBank/DDBJ whole genome shotgun (WGS) entry which is preliminary data.</text>
</comment>
<evidence type="ECO:0000256" key="6">
    <source>
        <dbReference type="SAM" id="MobiDB-lite"/>
    </source>
</evidence>
<dbReference type="SMART" id="SM01019">
    <property type="entry name" value="B3"/>
    <property type="match status" value="3"/>
</dbReference>
<protein>
    <recommendedName>
        <fullName evidence="7">TF-B3 domain-containing protein</fullName>
    </recommendedName>
</protein>
<feature type="compositionally biased region" description="Polar residues" evidence="6">
    <location>
        <begin position="165"/>
        <end position="175"/>
    </location>
</feature>
<dbReference type="InterPro" id="IPR015300">
    <property type="entry name" value="DNA-bd_pseudobarrel_sf"/>
</dbReference>
<reference evidence="8 9" key="1">
    <citation type="journal article" date="2023" name="Plants (Basel)">
        <title>Bridging the Gap: Combining Genomics and Transcriptomics Approaches to Understand Stylosanthes scabra, an Orphan Legume from the Brazilian Caatinga.</title>
        <authorList>
            <person name="Ferreira-Neto J.R.C."/>
            <person name="da Silva M.D."/>
            <person name="Binneck E."/>
            <person name="de Melo N.F."/>
            <person name="da Silva R.H."/>
            <person name="de Melo A.L.T.M."/>
            <person name="Pandolfi V."/>
            <person name="Bustamante F.O."/>
            <person name="Brasileiro-Vidal A.C."/>
            <person name="Benko-Iseppon A.M."/>
        </authorList>
    </citation>
    <scope>NUCLEOTIDE SEQUENCE [LARGE SCALE GENOMIC DNA]</scope>
    <source>
        <tissue evidence="8">Leaves</tissue>
    </source>
</reference>